<dbReference type="GeneID" id="100151470"/>
<reference evidence="7" key="1">
    <citation type="journal article" date="2013" name="Nature">
        <title>The zebrafish reference genome sequence and its relationship to the human genome.</title>
        <authorList>
            <consortium name="Genome Reference Consortium Zebrafish"/>
            <person name="Howe K."/>
            <person name="Clark M.D."/>
            <person name="Torroja C.F."/>
            <person name="Torrance J."/>
            <person name="Berthelot C."/>
            <person name="Muffato M."/>
            <person name="Collins J.E."/>
            <person name="Humphray S."/>
            <person name="McLaren K."/>
            <person name="Matthews L."/>
            <person name="McLaren S."/>
            <person name="Sealy I."/>
            <person name="Caccamo M."/>
            <person name="Churcher C."/>
            <person name="Scott C."/>
            <person name="Barrett J.C."/>
            <person name="Koch R."/>
            <person name="Rauch G.J."/>
            <person name="White S."/>
            <person name="Chow W."/>
            <person name="Kilian B."/>
            <person name="Quintais L.T."/>
            <person name="Guerra-Assuncao J.A."/>
            <person name="Zhou Y."/>
            <person name="Gu Y."/>
            <person name="Yen J."/>
            <person name="Vogel J.H."/>
            <person name="Eyre T."/>
            <person name="Redmond S."/>
            <person name="Banerjee R."/>
            <person name="Chi J."/>
            <person name="Fu B."/>
            <person name="Langley E."/>
            <person name="Maguire S.F."/>
            <person name="Laird G.K."/>
            <person name="Lloyd D."/>
            <person name="Kenyon E."/>
            <person name="Donaldson S."/>
            <person name="Sehra H."/>
            <person name="Almeida-King J."/>
            <person name="Loveland J."/>
            <person name="Trevanion S."/>
            <person name="Jones M."/>
            <person name="Quail M."/>
            <person name="Willey D."/>
            <person name="Hunt A."/>
            <person name="Burton J."/>
            <person name="Sims S."/>
            <person name="McLay K."/>
            <person name="Plumb B."/>
            <person name="Davis J."/>
            <person name="Clee C."/>
            <person name="Oliver K."/>
            <person name="Clark R."/>
            <person name="Riddle C."/>
            <person name="Elliot D."/>
            <person name="Eliott D."/>
            <person name="Threadgold G."/>
            <person name="Harden G."/>
            <person name="Ware D."/>
            <person name="Begum S."/>
            <person name="Mortimore B."/>
            <person name="Mortimer B."/>
            <person name="Kerry G."/>
            <person name="Heath P."/>
            <person name="Phillimore B."/>
            <person name="Tracey A."/>
            <person name="Corby N."/>
            <person name="Dunn M."/>
            <person name="Johnson C."/>
            <person name="Wood J."/>
            <person name="Clark S."/>
            <person name="Pelan S."/>
            <person name="Griffiths G."/>
            <person name="Smith M."/>
            <person name="Glithero R."/>
            <person name="Howden P."/>
            <person name="Barker N."/>
            <person name="Lloyd C."/>
            <person name="Stevens C."/>
            <person name="Harley J."/>
            <person name="Holt K."/>
            <person name="Panagiotidis G."/>
            <person name="Lovell J."/>
            <person name="Beasley H."/>
            <person name="Henderson C."/>
            <person name="Gordon D."/>
            <person name="Auger K."/>
            <person name="Wright D."/>
            <person name="Collins J."/>
            <person name="Raisen C."/>
            <person name="Dyer L."/>
            <person name="Leung K."/>
            <person name="Robertson L."/>
            <person name="Ambridge K."/>
            <person name="Leongamornlert D."/>
            <person name="McGuire S."/>
            <person name="Gilderthorp R."/>
            <person name="Griffiths C."/>
            <person name="Manthravadi D."/>
            <person name="Nichol S."/>
            <person name="Barker G."/>
            <person name="Whitehead S."/>
            <person name="Kay M."/>
            <person name="Brown J."/>
            <person name="Murnane C."/>
            <person name="Gray E."/>
            <person name="Humphries M."/>
            <person name="Sycamore N."/>
            <person name="Barker D."/>
            <person name="Saunders D."/>
            <person name="Wallis J."/>
            <person name="Babbage A."/>
            <person name="Hammond S."/>
            <person name="Mashreghi-Mohammadi M."/>
            <person name="Barr L."/>
            <person name="Martin S."/>
            <person name="Wray P."/>
            <person name="Ellington A."/>
            <person name="Matthews N."/>
            <person name="Ellwood M."/>
            <person name="Woodmansey R."/>
            <person name="Clark G."/>
            <person name="Cooper J."/>
            <person name="Cooper J."/>
            <person name="Tromans A."/>
            <person name="Grafham D."/>
            <person name="Skuce C."/>
            <person name="Pandian R."/>
            <person name="Andrews R."/>
            <person name="Harrison E."/>
            <person name="Kimberley A."/>
            <person name="Garnett J."/>
            <person name="Fosker N."/>
            <person name="Hall R."/>
            <person name="Garner P."/>
            <person name="Kelly D."/>
            <person name="Bird C."/>
            <person name="Palmer S."/>
            <person name="Gehring I."/>
            <person name="Berger A."/>
            <person name="Dooley C.M."/>
            <person name="Ersan-Urun Z."/>
            <person name="Eser C."/>
            <person name="Geiger H."/>
            <person name="Geisler M."/>
            <person name="Karotki L."/>
            <person name="Kirn A."/>
            <person name="Konantz J."/>
            <person name="Konantz M."/>
            <person name="Oberlander M."/>
            <person name="Rudolph-Geiger S."/>
            <person name="Teucke M."/>
            <person name="Lanz C."/>
            <person name="Raddatz G."/>
            <person name="Osoegawa K."/>
            <person name="Zhu B."/>
            <person name="Rapp A."/>
            <person name="Widaa S."/>
            <person name="Langford C."/>
            <person name="Yang F."/>
            <person name="Schuster S.C."/>
            <person name="Carter N.P."/>
            <person name="Harrow J."/>
            <person name="Ning Z."/>
            <person name="Herrero J."/>
            <person name="Searle S.M."/>
            <person name="Enright A."/>
            <person name="Geisler R."/>
            <person name="Plasterk R.H."/>
            <person name="Lee C."/>
            <person name="Westerfield M."/>
            <person name="de Jong P.J."/>
            <person name="Zon L.I."/>
            <person name="Postlethwait J.H."/>
            <person name="Nusslein-Volhard C."/>
            <person name="Hubbard T.J."/>
            <person name="Roest Crollius H."/>
            <person name="Rogers J."/>
            <person name="Stemple D.L."/>
        </authorList>
    </citation>
    <scope>NUCLEOTIDE SEQUENCE [LARGE SCALE GENOMIC DNA]</scope>
    <source>
        <strain evidence="7">Tuebingen</strain>
    </source>
</reference>
<name>A0A1L1QZJ8_DANRE</name>
<dbReference type="GO" id="GO:0004993">
    <property type="term" value="F:G protein-coupled serotonin receptor activity"/>
    <property type="evidence" value="ECO:0000318"/>
    <property type="project" value="GO_Central"/>
</dbReference>
<dbReference type="AlphaFoldDB" id="A0A1L1QZJ8"/>
<dbReference type="PROSITE" id="PS50262">
    <property type="entry name" value="G_PROTEIN_RECEP_F1_2"/>
    <property type="match status" value="1"/>
</dbReference>
<organism evidence="7">
    <name type="scientific">Danio rerio</name>
    <name type="common">Zebrafish</name>
    <name type="synonym">Brachydanio rerio</name>
    <dbReference type="NCBI Taxonomy" id="7955"/>
    <lineage>
        <taxon>Eukaryota</taxon>
        <taxon>Metazoa</taxon>
        <taxon>Chordata</taxon>
        <taxon>Craniata</taxon>
        <taxon>Vertebrata</taxon>
        <taxon>Euteleostomi</taxon>
        <taxon>Actinopterygii</taxon>
        <taxon>Neopterygii</taxon>
        <taxon>Teleostei</taxon>
        <taxon>Ostariophysi</taxon>
        <taxon>Cypriniformes</taxon>
        <taxon>Danionidae</taxon>
        <taxon>Danioninae</taxon>
        <taxon>Danio</taxon>
    </lineage>
</organism>
<gene>
    <name evidence="7 8" type="primary">or137-8</name>
</gene>
<dbReference type="GO" id="GO:0045202">
    <property type="term" value="C:synapse"/>
    <property type="evidence" value="ECO:0007669"/>
    <property type="project" value="GOC"/>
</dbReference>
<sequence length="310" mass="35222">MNSTMLEYNAQDRFRDALVRNVIVVIFGITINSINGVFVFTFFRSSVFYKDPRYILYIHLVINDMLMVFVSVSLSVMAYAWQNVPFPFCVILLIIASKTHKNSLLTLAGMSIERYIAICKPLHHYQICTVRRTYILISLIWSVGVLPGLADFIVLLLVDPSIFTKTTVCTTAKLYYTPYHEELSKYMTGIYTCVVCLILIYTYCRVLITARKASTDKSSAKKAQSTILLHGAQLLLCMLSYITGSIEVMYAQLLPADRSKLLFCNYLLTNLLPRLLTPMIYGVRDKVFYSHMKGIVACKLVIVKVESTKG</sequence>
<dbReference type="InterPro" id="IPR017452">
    <property type="entry name" value="GPCR_Rhodpsn_7TM"/>
</dbReference>
<dbReference type="SUPFAM" id="SSF81321">
    <property type="entry name" value="Family A G protein-coupled receptor-like"/>
    <property type="match status" value="1"/>
</dbReference>
<feature type="transmembrane region" description="Helical" evidence="5">
    <location>
        <begin position="134"/>
        <end position="158"/>
    </location>
</feature>
<dbReference type="eggNOG" id="ENOG502QWIF">
    <property type="taxonomic scope" value="Eukaryota"/>
</dbReference>
<dbReference type="InterPro" id="IPR000276">
    <property type="entry name" value="GPCR_Rhodpsn"/>
</dbReference>
<feature type="transmembrane region" description="Helical" evidence="5">
    <location>
        <begin position="78"/>
        <end position="96"/>
    </location>
</feature>
<evidence type="ECO:0000256" key="1">
    <source>
        <dbReference type="ARBA" id="ARBA00004370"/>
    </source>
</evidence>
<dbReference type="Gene3D" id="1.20.1070.10">
    <property type="entry name" value="Rhodopsin 7-helix transmembrane proteins"/>
    <property type="match status" value="1"/>
</dbReference>
<dbReference type="GeneTree" id="ENSGT00940000161337"/>
<feature type="domain" description="G-protein coupled receptors family 1 profile" evidence="6">
    <location>
        <begin position="34"/>
        <end position="281"/>
    </location>
</feature>
<evidence type="ECO:0000256" key="5">
    <source>
        <dbReference type="SAM" id="Phobius"/>
    </source>
</evidence>
<dbReference type="EMBL" id="BX649282">
    <property type="status" value="NOT_ANNOTATED_CDS"/>
    <property type="molecule type" value="Genomic_DNA"/>
</dbReference>
<evidence type="ECO:0000313" key="8">
    <source>
        <dbReference type="ZFIN" id="ZDB-GENE-070806-28"/>
    </source>
</evidence>
<dbReference type="AGR" id="ZFIN:ZDB-GENE-070806-28"/>
<dbReference type="PANTHER" id="PTHR26451:SF998">
    <property type="entry name" value="ODORANT RECEPTOR-RELATED"/>
    <property type="match status" value="1"/>
</dbReference>
<dbReference type="OMA" id="PSNICIC"/>
<feature type="transmembrane region" description="Helical" evidence="5">
    <location>
        <begin position="22"/>
        <end position="42"/>
    </location>
</feature>
<dbReference type="GO" id="GO:0030425">
    <property type="term" value="C:dendrite"/>
    <property type="evidence" value="ECO:0000318"/>
    <property type="project" value="GO_Central"/>
</dbReference>
<dbReference type="PANTHER" id="PTHR26451">
    <property type="entry name" value="G_PROTEIN_RECEP_F1_2 DOMAIN-CONTAINING PROTEIN"/>
    <property type="match status" value="1"/>
</dbReference>
<dbReference type="GO" id="GO:0007198">
    <property type="term" value="P:adenylate cyclase-inhibiting serotonin receptor signaling pathway"/>
    <property type="evidence" value="ECO:0000318"/>
    <property type="project" value="GO_Central"/>
</dbReference>
<evidence type="ECO:0000313" key="7">
    <source>
        <dbReference type="Ensembl" id="ENSDARP00000143114"/>
    </source>
</evidence>
<evidence type="ECO:0000256" key="4">
    <source>
        <dbReference type="ARBA" id="ARBA00023136"/>
    </source>
</evidence>
<keyword evidence="4 5" id="KW-0472">Membrane</keyword>
<dbReference type="FunFam" id="1.20.1070.10:FF:000096">
    <property type="entry name" value="Odorant receptor 131-2"/>
    <property type="match status" value="1"/>
</dbReference>
<dbReference type="CDD" id="cd00637">
    <property type="entry name" value="7tm_classA_rhodopsin-like"/>
    <property type="match status" value="1"/>
</dbReference>
<dbReference type="PaxDb" id="7955-ENSDARP00000072321"/>
<comment type="subcellular location">
    <subcellularLocation>
        <location evidence="1">Membrane</location>
    </subcellularLocation>
</comment>
<dbReference type="CTD" id="100151470"/>
<reference evidence="7" key="2">
    <citation type="submission" date="2016-12" db="UniProtKB">
        <authorList>
            <consortium name="Ensembl"/>
        </authorList>
    </citation>
    <scope>IDENTIFICATION</scope>
    <source>
        <strain evidence="7">Tuebingen</strain>
    </source>
</reference>
<evidence type="ECO:0000259" key="6">
    <source>
        <dbReference type="PROSITE" id="PS50262"/>
    </source>
</evidence>
<dbReference type="Ensembl" id="ENSDART00000174370.2">
    <property type="protein sequence ID" value="ENSDARP00000143114.1"/>
    <property type="gene ID" value="ENSDARG00000105705.2"/>
</dbReference>
<dbReference type="GO" id="GO:0030594">
    <property type="term" value="F:neurotransmitter receptor activity"/>
    <property type="evidence" value="ECO:0000318"/>
    <property type="project" value="GO_Central"/>
</dbReference>
<dbReference type="InterPro" id="IPR052921">
    <property type="entry name" value="GPCR1_Superfamily_Member"/>
</dbReference>
<dbReference type="OrthoDB" id="6359945at2759"/>
<feature type="transmembrane region" description="Helical" evidence="5">
    <location>
        <begin position="227"/>
        <end position="246"/>
    </location>
</feature>
<accession>A0A8M1QR88</accession>
<dbReference type="ZFIN" id="ZDB-GENE-070806-28">
    <property type="gene designation" value="or137-8"/>
</dbReference>
<dbReference type="GO" id="GO:0005886">
    <property type="term" value="C:plasma membrane"/>
    <property type="evidence" value="ECO:0000318"/>
    <property type="project" value="GO_Central"/>
</dbReference>
<accession>A0A1L1QZJ8</accession>
<evidence type="ECO:0000256" key="2">
    <source>
        <dbReference type="ARBA" id="ARBA00022692"/>
    </source>
</evidence>
<dbReference type="KEGG" id="dre:100151470"/>
<dbReference type="Pfam" id="PF00001">
    <property type="entry name" value="7tm_1"/>
    <property type="match status" value="1"/>
</dbReference>
<dbReference type="GO" id="GO:0051378">
    <property type="term" value="F:serotonin binding"/>
    <property type="evidence" value="ECO:0000318"/>
    <property type="project" value="GO_Central"/>
</dbReference>
<keyword evidence="2 5" id="KW-0812">Transmembrane</keyword>
<protein>
    <submittedName>
        <fullName evidence="7">Odorant receptor, family H, subfamily 137, member 8</fullName>
    </submittedName>
</protein>
<dbReference type="GO" id="GO:0007268">
    <property type="term" value="P:chemical synaptic transmission"/>
    <property type="evidence" value="ECO:0000318"/>
    <property type="project" value="GO_Central"/>
</dbReference>
<dbReference type="GO" id="GO:0007187">
    <property type="term" value="P:G protein-coupled receptor signaling pathway, coupled to cyclic nucleotide second messenger"/>
    <property type="evidence" value="ECO:0000318"/>
    <property type="project" value="GO_Central"/>
</dbReference>
<feature type="transmembrane region" description="Helical" evidence="5">
    <location>
        <begin position="266"/>
        <end position="283"/>
    </location>
</feature>
<feature type="transmembrane region" description="Helical" evidence="5">
    <location>
        <begin position="186"/>
        <end position="206"/>
    </location>
</feature>
<keyword evidence="3 5" id="KW-1133">Transmembrane helix</keyword>
<proteinExistence type="predicted"/>
<evidence type="ECO:0000256" key="3">
    <source>
        <dbReference type="ARBA" id="ARBA00022989"/>
    </source>
</evidence>